<dbReference type="PANTHER" id="PTHR43033:SF1">
    <property type="entry name" value="TRNA(ILE)-LYSIDINE SYNTHASE-RELATED"/>
    <property type="match status" value="1"/>
</dbReference>
<dbReference type="NCBIfam" id="TIGR02432">
    <property type="entry name" value="lysidine_TilS_N"/>
    <property type="match status" value="1"/>
</dbReference>
<accession>A0ABW5P315</accession>
<dbReference type="SUPFAM" id="SSF52402">
    <property type="entry name" value="Adenine nucleotide alpha hydrolases-like"/>
    <property type="match status" value="1"/>
</dbReference>
<sequence>MRALLTPLIPYAAQTVVVGVSGGADSVALLRALLLAGARPVAAHLDHALRPDSAGDADWVRDLAAGLGVPFRSARVDVAAVAARRGWNLEDAARRVRAEFLGRVAKSCGAGAVLTAHTRRDQAETVLAGLLRGEAPPYGMPAARGRVRRPWLDVPRADIEAFLHELGQDWREDPTNADPTYTRAWLRREVMPVLTARFPALEAALVRVARLSAEDDAALSAQAQALTPHAPLDRLSRALLRRVVTRELRAAGLDFHAEHVGQLAGALGAGETAHVTLPGARPVTVTGGRLHLAPPAFPEPDFPLPERWTRRTRLPGDRVRLPGGTRKLSDVLTDARVPREARDAVPLLVSDAGVQWVGLTPPVWALGAREAAGQAPDPDHAAMGEALRLAREALEAGEVPVGAVVVDASGQVVGRGRNSSRADGDMTRHAELGALRGAAQTLGTPYLSGCTLYVTLEPCPMCLGAALEARVGRVVYAARNPKAGALGGVHDLLAHGWGHEIAVTGGVRAREAAALLRELFARVRRERAGADG</sequence>
<dbReference type="CDD" id="cd01992">
    <property type="entry name" value="TilS_N"/>
    <property type="match status" value="1"/>
</dbReference>
<protein>
    <recommendedName>
        <fullName evidence="9 10">Multifunctional fusion protein</fullName>
    </recommendedName>
    <domain>
        <recommendedName>
            <fullName evidence="10">tRNA(Ile)-lysidine synthase</fullName>
            <ecNumber evidence="10">6.3.4.19</ecNumber>
        </recommendedName>
        <alternativeName>
            <fullName evidence="10">tRNA(Ile)-2-lysyl-cytidine synthase</fullName>
        </alternativeName>
        <alternativeName>
            <fullName evidence="10">tRNA(Ile)-lysidine synthetase</fullName>
        </alternativeName>
    </domain>
    <domain>
        <recommendedName>
            <fullName evidence="9">tRNA-specific adenosine deaminase</fullName>
            <ecNumber evidence="9">3.5.4.33</ecNumber>
        </recommendedName>
    </domain>
</protein>
<keyword evidence="3 10" id="KW-0436">Ligase</keyword>
<dbReference type="InterPro" id="IPR016193">
    <property type="entry name" value="Cytidine_deaminase-like"/>
</dbReference>
<dbReference type="InterPro" id="IPR002125">
    <property type="entry name" value="CMP_dCMP_dom"/>
</dbReference>
<feature type="domain" description="CMP/dCMP-type deaminase" evidence="11">
    <location>
        <begin position="377"/>
        <end position="500"/>
    </location>
</feature>
<keyword evidence="5 10" id="KW-0547">Nucleotide-binding</keyword>
<keyword evidence="9" id="KW-0378">Hydrolase</keyword>
<comment type="cofactor">
    <cofactor evidence="9">
        <name>Zn(2+)</name>
        <dbReference type="ChEBI" id="CHEBI:29105"/>
    </cofactor>
    <text evidence="9">Binds 1 zinc ion per subunit.</text>
</comment>
<dbReference type="InterPro" id="IPR012795">
    <property type="entry name" value="tRNA_Ile_lys_synt_N"/>
</dbReference>
<keyword evidence="9" id="KW-0862">Zinc</keyword>
<reference evidence="13" key="1">
    <citation type="journal article" date="2019" name="Int. J. Syst. Evol. Microbiol.">
        <title>The Global Catalogue of Microorganisms (GCM) 10K type strain sequencing project: providing services to taxonomists for standard genome sequencing and annotation.</title>
        <authorList>
            <consortium name="The Broad Institute Genomics Platform"/>
            <consortium name="The Broad Institute Genome Sequencing Center for Infectious Disease"/>
            <person name="Wu L."/>
            <person name="Ma J."/>
        </authorList>
    </citation>
    <scope>NUCLEOTIDE SEQUENCE [LARGE SCALE GENOMIC DNA]</scope>
    <source>
        <strain evidence="13">KCTC 33842</strain>
    </source>
</reference>
<evidence type="ECO:0000313" key="13">
    <source>
        <dbReference type="Proteomes" id="UP001597475"/>
    </source>
</evidence>
<evidence type="ECO:0000256" key="9">
    <source>
        <dbReference type="HAMAP-Rule" id="MF_00972"/>
    </source>
</evidence>
<dbReference type="PROSITE" id="PS51747">
    <property type="entry name" value="CYT_DCMP_DEAMINASES_2"/>
    <property type="match status" value="1"/>
</dbReference>
<dbReference type="InterPro" id="IPR011063">
    <property type="entry name" value="TilS/TtcA_N"/>
</dbReference>
<dbReference type="Pfam" id="PF01171">
    <property type="entry name" value="ATP_bind_3"/>
    <property type="match status" value="1"/>
</dbReference>
<comment type="subcellular location">
    <subcellularLocation>
        <location evidence="1 10">Cytoplasm</location>
    </subcellularLocation>
</comment>
<dbReference type="GO" id="GO:0032267">
    <property type="term" value="F:tRNA(Ile)-lysidine synthase activity"/>
    <property type="evidence" value="ECO:0007669"/>
    <property type="project" value="UniProtKB-EC"/>
</dbReference>
<dbReference type="RefSeq" id="WP_386844539.1">
    <property type="nucleotide sequence ID" value="NZ_JBHUMK010000033.1"/>
</dbReference>
<keyword evidence="6 10" id="KW-0067">ATP-binding</keyword>
<keyword evidence="4 10" id="KW-0819">tRNA processing</keyword>
<comment type="domain">
    <text evidence="10">The N-terminal region contains the highly conserved SGGXDS motif, predicted to be a P-loop motif involved in ATP binding.</text>
</comment>
<evidence type="ECO:0000256" key="7">
    <source>
        <dbReference type="ARBA" id="ARBA00048045"/>
    </source>
</evidence>
<gene>
    <name evidence="10 12" type="primary">tilS</name>
    <name evidence="9" type="synonym">tadA</name>
    <name evidence="12" type="ORF">ACFSR9_07535</name>
</gene>
<feature type="binding site" evidence="10">
    <location>
        <begin position="21"/>
        <end position="26"/>
    </location>
    <ligand>
        <name>ATP</name>
        <dbReference type="ChEBI" id="CHEBI:30616"/>
    </ligand>
</feature>
<comment type="similarity">
    <text evidence="9">Belongs to the cytidine and deoxycytidylate deaminase family.</text>
</comment>
<comment type="subunit">
    <text evidence="9">Homodimer.</text>
</comment>
<dbReference type="SUPFAM" id="SSF53927">
    <property type="entry name" value="Cytidine deaminase-like"/>
    <property type="match status" value="1"/>
</dbReference>
<dbReference type="Gene3D" id="3.40.140.10">
    <property type="entry name" value="Cytidine Deaminase, domain 2"/>
    <property type="match status" value="1"/>
</dbReference>
<evidence type="ECO:0000256" key="6">
    <source>
        <dbReference type="ARBA" id="ARBA00022840"/>
    </source>
</evidence>
<comment type="function">
    <text evidence="10">Ligates lysine onto the cytidine present at position 34 of the AUA codon-specific tRNA(Ile) that contains the anticodon CAU, in an ATP-dependent manner. Cytidine is converted to lysidine, thus changing the amino acid specificity of the tRNA from methionine to isoleucine.</text>
</comment>
<evidence type="ECO:0000256" key="5">
    <source>
        <dbReference type="ARBA" id="ARBA00022741"/>
    </source>
</evidence>
<dbReference type="SUPFAM" id="SSF56037">
    <property type="entry name" value="PheT/TilS domain"/>
    <property type="match status" value="1"/>
</dbReference>
<evidence type="ECO:0000313" key="12">
    <source>
        <dbReference type="EMBL" id="MFD2609286.1"/>
    </source>
</evidence>
<dbReference type="CDD" id="cd01285">
    <property type="entry name" value="nucleoside_deaminase"/>
    <property type="match status" value="1"/>
</dbReference>
<evidence type="ECO:0000256" key="2">
    <source>
        <dbReference type="ARBA" id="ARBA00022490"/>
    </source>
</evidence>
<dbReference type="Pfam" id="PF00383">
    <property type="entry name" value="dCMP_cyt_deam_1"/>
    <property type="match status" value="1"/>
</dbReference>
<dbReference type="InterPro" id="IPR028883">
    <property type="entry name" value="tRNA_aden_deaminase"/>
</dbReference>
<keyword evidence="2 10" id="KW-0963">Cytoplasm</keyword>
<dbReference type="InterPro" id="IPR012094">
    <property type="entry name" value="tRNA_Ile_lys_synt"/>
</dbReference>
<name>A0ABW5P315_9DEIO</name>
<evidence type="ECO:0000256" key="1">
    <source>
        <dbReference type="ARBA" id="ARBA00004496"/>
    </source>
</evidence>
<keyword evidence="9" id="KW-0479">Metal-binding</keyword>
<feature type="active site" description="Proton donor" evidence="9">
    <location>
        <position position="431"/>
    </location>
</feature>
<organism evidence="12 13">
    <name type="scientific">Deinococcus taklimakanensis</name>
    <dbReference type="NCBI Taxonomy" id="536443"/>
    <lineage>
        <taxon>Bacteria</taxon>
        <taxon>Thermotogati</taxon>
        <taxon>Deinococcota</taxon>
        <taxon>Deinococci</taxon>
        <taxon>Deinococcales</taxon>
        <taxon>Deinococcaceae</taxon>
        <taxon>Deinococcus</taxon>
    </lineage>
</organism>
<dbReference type="Proteomes" id="UP001597475">
    <property type="component" value="Unassembled WGS sequence"/>
</dbReference>
<comment type="caution">
    <text evidence="12">The sequence shown here is derived from an EMBL/GenBank/DDBJ whole genome shotgun (WGS) entry which is preliminary data.</text>
</comment>
<proteinExistence type="inferred from homology"/>
<feature type="binding site" evidence="9">
    <location>
        <position position="459"/>
    </location>
    <ligand>
        <name>Zn(2+)</name>
        <dbReference type="ChEBI" id="CHEBI:29105"/>
        <note>catalytic</note>
    </ligand>
</feature>
<dbReference type="HAMAP" id="MF_01161">
    <property type="entry name" value="tRNA_Ile_lys_synt"/>
    <property type="match status" value="1"/>
</dbReference>
<dbReference type="EC" id="3.5.4.33" evidence="9"/>
<evidence type="ECO:0000256" key="8">
    <source>
        <dbReference type="ARBA" id="ARBA00048539"/>
    </source>
</evidence>
<dbReference type="InterPro" id="IPR014729">
    <property type="entry name" value="Rossmann-like_a/b/a_fold"/>
</dbReference>
<dbReference type="HAMAP" id="MF_00972">
    <property type="entry name" value="tRNA_aden_deaminase"/>
    <property type="match status" value="1"/>
</dbReference>
<comment type="similarity">
    <text evidence="10">Belongs to the tRNA(Ile)-lysidine synthase family.</text>
</comment>
<dbReference type="InterPro" id="IPR012796">
    <property type="entry name" value="Lysidine-tRNA-synth_C"/>
</dbReference>
<dbReference type="EMBL" id="JBHUMK010000033">
    <property type="protein sequence ID" value="MFD2609286.1"/>
    <property type="molecule type" value="Genomic_DNA"/>
</dbReference>
<dbReference type="EC" id="6.3.4.19" evidence="10"/>
<evidence type="ECO:0000256" key="3">
    <source>
        <dbReference type="ARBA" id="ARBA00022598"/>
    </source>
</evidence>
<feature type="binding site" evidence="9">
    <location>
        <position position="429"/>
    </location>
    <ligand>
        <name>Zn(2+)</name>
        <dbReference type="ChEBI" id="CHEBI:29105"/>
        <note>catalytic</note>
    </ligand>
</feature>
<dbReference type="NCBIfam" id="TIGR02433">
    <property type="entry name" value="lysidine_TilS_C"/>
    <property type="match status" value="1"/>
</dbReference>
<dbReference type="PANTHER" id="PTHR43033">
    <property type="entry name" value="TRNA(ILE)-LYSIDINE SYNTHASE-RELATED"/>
    <property type="match status" value="1"/>
</dbReference>
<dbReference type="Pfam" id="PF11734">
    <property type="entry name" value="TilS_C"/>
    <property type="match status" value="1"/>
</dbReference>
<evidence type="ECO:0000259" key="11">
    <source>
        <dbReference type="PROSITE" id="PS51747"/>
    </source>
</evidence>
<comment type="catalytic activity">
    <reaction evidence="8 10">
        <text>cytidine(34) in tRNA(Ile2) + L-lysine + ATP = lysidine(34) in tRNA(Ile2) + AMP + diphosphate + H(+)</text>
        <dbReference type="Rhea" id="RHEA:43744"/>
        <dbReference type="Rhea" id="RHEA-COMP:10625"/>
        <dbReference type="Rhea" id="RHEA-COMP:10670"/>
        <dbReference type="ChEBI" id="CHEBI:15378"/>
        <dbReference type="ChEBI" id="CHEBI:30616"/>
        <dbReference type="ChEBI" id="CHEBI:32551"/>
        <dbReference type="ChEBI" id="CHEBI:33019"/>
        <dbReference type="ChEBI" id="CHEBI:82748"/>
        <dbReference type="ChEBI" id="CHEBI:83665"/>
        <dbReference type="ChEBI" id="CHEBI:456215"/>
        <dbReference type="EC" id="6.3.4.19"/>
    </reaction>
</comment>
<feature type="binding site" evidence="9">
    <location>
        <position position="462"/>
    </location>
    <ligand>
        <name>Zn(2+)</name>
        <dbReference type="ChEBI" id="CHEBI:29105"/>
        <note>catalytic</note>
    </ligand>
</feature>
<keyword evidence="13" id="KW-1185">Reference proteome</keyword>
<evidence type="ECO:0000256" key="4">
    <source>
        <dbReference type="ARBA" id="ARBA00022694"/>
    </source>
</evidence>
<evidence type="ECO:0000256" key="10">
    <source>
        <dbReference type="HAMAP-Rule" id="MF_01161"/>
    </source>
</evidence>
<dbReference type="Gene3D" id="3.40.50.620">
    <property type="entry name" value="HUPs"/>
    <property type="match status" value="1"/>
</dbReference>
<dbReference type="SMART" id="SM00977">
    <property type="entry name" value="TilS_C"/>
    <property type="match status" value="1"/>
</dbReference>
<comment type="function">
    <text evidence="9">Catalyzes the deamination of adenosine to inosine at the wobble position 34 of tRNA(Arg2).</text>
</comment>
<comment type="catalytic activity">
    <reaction evidence="7 9">
        <text>adenosine(34) in tRNA + H2O + H(+) = inosine(34) in tRNA + NH4(+)</text>
        <dbReference type="Rhea" id="RHEA:43168"/>
        <dbReference type="Rhea" id="RHEA-COMP:10373"/>
        <dbReference type="Rhea" id="RHEA-COMP:10374"/>
        <dbReference type="ChEBI" id="CHEBI:15377"/>
        <dbReference type="ChEBI" id="CHEBI:15378"/>
        <dbReference type="ChEBI" id="CHEBI:28938"/>
        <dbReference type="ChEBI" id="CHEBI:74411"/>
        <dbReference type="ChEBI" id="CHEBI:82852"/>
        <dbReference type="EC" id="3.5.4.33"/>
    </reaction>
</comment>